<evidence type="ECO:0000313" key="2">
    <source>
        <dbReference type="EMBL" id="OJT11072.1"/>
    </source>
</evidence>
<accession>A0A1M2VU69</accession>
<proteinExistence type="predicted"/>
<evidence type="ECO:0008006" key="4">
    <source>
        <dbReference type="Google" id="ProtNLM"/>
    </source>
</evidence>
<dbReference type="STRING" id="154538.A0A1M2VU69"/>
<dbReference type="OMA" id="HEISACI"/>
<dbReference type="Gene3D" id="3.30.710.10">
    <property type="entry name" value="Potassium Channel Kv1.1, Chain A"/>
    <property type="match status" value="1"/>
</dbReference>
<protein>
    <recommendedName>
        <fullName evidence="4">BTB domain-containing protein</fullName>
    </recommendedName>
</protein>
<dbReference type="OrthoDB" id="3036049at2759"/>
<keyword evidence="3" id="KW-1185">Reference proteome</keyword>
<comment type="caution">
    <text evidence="2">The sequence shown here is derived from an EMBL/GenBank/DDBJ whole genome shotgun (WGS) entry which is preliminary data.</text>
</comment>
<evidence type="ECO:0000313" key="3">
    <source>
        <dbReference type="Proteomes" id="UP000184267"/>
    </source>
</evidence>
<sequence length="368" mass="40699">MPPPPPSNSCAIASIRKSGTEKIQAHHSQGPPKCVPSPDRTRDGEFWFEDGNTILVARNVEFCVYKGLLGCRSPVLKHMLFPASSQLQAKTAHSEPCSVIHLTNSPEDVRHLLRMYMPTDNGGCVSRLSRDTPSYHMLSALVRMGHKYEIPQLVQNSLAYLKEYYPTSFNKWTVREHHATPGFQAVHAIGVVNLARLTGELSLLPAALLNCCTLMSQLISGFAREDGTREELALEDLSLCFSAKGKLIVETLHIAAHVFDAKIPEASACTTRKECLRELQRMTNELHEHAALLVHPDPFEPLVDIYAEWDLCECCGDMVEERDVRERRAAWAHLPGILGLAAVDGWGDDLPDECAGAGVRISGAEEED</sequence>
<reference evidence="2 3" key="1">
    <citation type="submission" date="2016-10" db="EMBL/GenBank/DDBJ databases">
        <title>Genome sequence of the basidiomycete white-rot fungus Trametes pubescens.</title>
        <authorList>
            <person name="Makela M.R."/>
            <person name="Granchi Z."/>
            <person name="Peng M."/>
            <person name="De Vries R.P."/>
            <person name="Grigoriev I."/>
            <person name="Riley R."/>
            <person name="Hilden K."/>
        </authorList>
    </citation>
    <scope>NUCLEOTIDE SEQUENCE [LARGE SCALE GENOMIC DNA]</scope>
    <source>
        <strain evidence="2 3">FBCC735</strain>
    </source>
</reference>
<dbReference type="Proteomes" id="UP000184267">
    <property type="component" value="Unassembled WGS sequence"/>
</dbReference>
<dbReference type="EMBL" id="MNAD01000689">
    <property type="protein sequence ID" value="OJT11072.1"/>
    <property type="molecule type" value="Genomic_DNA"/>
</dbReference>
<name>A0A1M2VU69_TRAPU</name>
<gene>
    <name evidence="2" type="ORF">TRAPUB_12413</name>
</gene>
<organism evidence="2 3">
    <name type="scientific">Trametes pubescens</name>
    <name type="common">White-rot fungus</name>
    <dbReference type="NCBI Taxonomy" id="154538"/>
    <lineage>
        <taxon>Eukaryota</taxon>
        <taxon>Fungi</taxon>
        <taxon>Dikarya</taxon>
        <taxon>Basidiomycota</taxon>
        <taxon>Agaricomycotina</taxon>
        <taxon>Agaricomycetes</taxon>
        <taxon>Polyporales</taxon>
        <taxon>Polyporaceae</taxon>
        <taxon>Trametes</taxon>
    </lineage>
</organism>
<dbReference type="AlphaFoldDB" id="A0A1M2VU69"/>
<dbReference type="InterPro" id="IPR011333">
    <property type="entry name" value="SKP1/BTB/POZ_sf"/>
</dbReference>
<feature type="region of interest" description="Disordered" evidence="1">
    <location>
        <begin position="18"/>
        <end position="39"/>
    </location>
</feature>
<evidence type="ECO:0000256" key="1">
    <source>
        <dbReference type="SAM" id="MobiDB-lite"/>
    </source>
</evidence>